<dbReference type="Proteomes" id="UP000003178">
    <property type="component" value="Unassembled WGS sequence"/>
</dbReference>
<reference evidence="1 2" key="2">
    <citation type="submission" date="2008-10" db="EMBL/GenBank/DDBJ databases">
        <title>Draft genome sequence of Clostridium hiranonis (DSM 13275).</title>
        <authorList>
            <person name="Sudarsanam P."/>
            <person name="Ley R."/>
            <person name="Guruge J."/>
            <person name="Turnbaugh P.J."/>
            <person name="Mahowald M."/>
            <person name="Liep D."/>
            <person name="Gordon J."/>
        </authorList>
    </citation>
    <scope>NUCLEOTIDE SEQUENCE [LARGE SCALE GENOMIC DNA]</scope>
    <source>
        <strain evidence="1 2">DSM 13275</strain>
    </source>
</reference>
<dbReference type="InterPro" id="IPR027417">
    <property type="entry name" value="P-loop_NTPase"/>
</dbReference>
<reference evidence="1 2" key="1">
    <citation type="submission" date="2008-09" db="EMBL/GenBank/DDBJ databases">
        <authorList>
            <person name="Fulton L."/>
            <person name="Clifton S."/>
            <person name="Fulton B."/>
            <person name="Xu J."/>
            <person name="Minx P."/>
            <person name="Pepin K.H."/>
            <person name="Johnson M."/>
            <person name="Thiruvilangam P."/>
            <person name="Bhonagiri V."/>
            <person name="Nash W.E."/>
            <person name="Mardis E.R."/>
            <person name="Wilson R.K."/>
        </authorList>
    </citation>
    <scope>NUCLEOTIDE SEQUENCE [LARGE SCALE GENOMIC DNA]</scope>
    <source>
        <strain evidence="1 2">DSM 13275</strain>
    </source>
</reference>
<gene>
    <name evidence="1" type="ORF">CLOHIR_00940</name>
</gene>
<sequence>MKGKVHVKISNIANKITYEFTLNRNITIIEGNSATGKTVLLSLIRAAKDKTLQGFIRVDCDYPCIAFSSDEYDWERRIKETENSIIFFDEDASYVKTEEFAKAIQNTSNYYVIVNRESLSNLPYSVDEIYGIKESGKYGSLEPVVNEFYRIYSKYDNFEDNKNMV</sequence>
<comment type="caution">
    <text evidence="1">The sequence shown here is derived from an EMBL/GenBank/DDBJ whole genome shotgun (WGS) entry which is preliminary data.</text>
</comment>
<protein>
    <recommendedName>
        <fullName evidence="3">Fis family transcriptional regulator</fullName>
    </recommendedName>
</protein>
<evidence type="ECO:0000313" key="2">
    <source>
        <dbReference type="Proteomes" id="UP000003178"/>
    </source>
</evidence>
<dbReference type="RefSeq" id="WP_006439857.1">
    <property type="nucleotide sequence ID" value="NZ_DS995356.1"/>
</dbReference>
<keyword evidence="2" id="KW-1185">Reference proteome</keyword>
<dbReference type="SUPFAM" id="SSF52540">
    <property type="entry name" value="P-loop containing nucleoside triphosphate hydrolases"/>
    <property type="match status" value="1"/>
</dbReference>
<organism evidence="1 2">
    <name type="scientific">Peptacetobacter hiranonis (strain DSM 13275 / JCM 10541 / KCTC 15199 / TO-931)</name>
    <name type="common">Clostridium hiranonis</name>
    <dbReference type="NCBI Taxonomy" id="500633"/>
    <lineage>
        <taxon>Bacteria</taxon>
        <taxon>Bacillati</taxon>
        <taxon>Bacillota</taxon>
        <taxon>Clostridia</taxon>
        <taxon>Peptostreptococcales</taxon>
        <taxon>Peptostreptococcaceae</taxon>
        <taxon>Peptacetobacter</taxon>
    </lineage>
</organism>
<dbReference type="HOGENOM" id="CLU_1608001_0_0_9"/>
<name>B6FYI8_PEPHT</name>
<dbReference type="EMBL" id="ABWP01000041">
    <property type="protein sequence ID" value="EEA85411.1"/>
    <property type="molecule type" value="Genomic_DNA"/>
</dbReference>
<dbReference type="AlphaFoldDB" id="B6FYI8"/>
<accession>B6FYI8</accession>
<proteinExistence type="predicted"/>
<dbReference type="eggNOG" id="ENOG502Z89K">
    <property type="taxonomic scope" value="Bacteria"/>
</dbReference>
<evidence type="ECO:0000313" key="1">
    <source>
        <dbReference type="EMBL" id="EEA85411.1"/>
    </source>
</evidence>
<dbReference type="Gene3D" id="3.40.50.300">
    <property type="entry name" value="P-loop containing nucleotide triphosphate hydrolases"/>
    <property type="match status" value="1"/>
</dbReference>
<dbReference type="OrthoDB" id="1957089at2"/>
<evidence type="ECO:0008006" key="3">
    <source>
        <dbReference type="Google" id="ProtNLM"/>
    </source>
</evidence>